<comment type="caution">
    <text evidence="2">The sequence shown here is derived from an EMBL/GenBank/DDBJ whole genome shotgun (WGS) entry which is preliminary data.</text>
</comment>
<evidence type="ECO:0000313" key="3">
    <source>
        <dbReference type="Proteomes" id="UP000887013"/>
    </source>
</evidence>
<dbReference type="Proteomes" id="UP000887013">
    <property type="component" value="Unassembled WGS sequence"/>
</dbReference>
<feature type="non-terminal residue" evidence="2">
    <location>
        <position position="38"/>
    </location>
</feature>
<keyword evidence="1" id="KW-1133">Transmembrane helix</keyword>
<accession>A0A8X6UNQ3</accession>
<evidence type="ECO:0000256" key="1">
    <source>
        <dbReference type="SAM" id="Phobius"/>
    </source>
</evidence>
<gene>
    <name evidence="2" type="ORF">NPIL_363111</name>
</gene>
<dbReference type="AlphaFoldDB" id="A0A8X6UNQ3"/>
<organism evidence="2 3">
    <name type="scientific">Nephila pilipes</name>
    <name type="common">Giant wood spider</name>
    <name type="synonym">Nephila maculata</name>
    <dbReference type="NCBI Taxonomy" id="299642"/>
    <lineage>
        <taxon>Eukaryota</taxon>
        <taxon>Metazoa</taxon>
        <taxon>Ecdysozoa</taxon>
        <taxon>Arthropoda</taxon>
        <taxon>Chelicerata</taxon>
        <taxon>Arachnida</taxon>
        <taxon>Araneae</taxon>
        <taxon>Araneomorphae</taxon>
        <taxon>Entelegynae</taxon>
        <taxon>Araneoidea</taxon>
        <taxon>Nephilidae</taxon>
        <taxon>Nephila</taxon>
    </lineage>
</organism>
<reference evidence="2" key="1">
    <citation type="submission" date="2020-08" db="EMBL/GenBank/DDBJ databases">
        <title>Multicomponent nature underlies the extraordinary mechanical properties of spider dragline silk.</title>
        <authorList>
            <person name="Kono N."/>
            <person name="Nakamura H."/>
            <person name="Mori M."/>
            <person name="Yoshida Y."/>
            <person name="Ohtoshi R."/>
            <person name="Malay A.D."/>
            <person name="Moran D.A.P."/>
            <person name="Tomita M."/>
            <person name="Numata K."/>
            <person name="Arakawa K."/>
        </authorList>
    </citation>
    <scope>NUCLEOTIDE SEQUENCE</scope>
</reference>
<evidence type="ECO:0000313" key="2">
    <source>
        <dbReference type="EMBL" id="GFU41951.1"/>
    </source>
</evidence>
<sequence length="38" mass="4553">DSSCFIVRHRSFHPLVFYALFKNCISLSSYLRIWMTIT</sequence>
<protein>
    <submittedName>
        <fullName evidence="2">Uncharacterized protein</fullName>
    </submittedName>
</protein>
<dbReference type="EMBL" id="BMAW01035960">
    <property type="protein sequence ID" value="GFU41951.1"/>
    <property type="molecule type" value="Genomic_DNA"/>
</dbReference>
<keyword evidence="3" id="KW-1185">Reference proteome</keyword>
<name>A0A8X6UNQ3_NEPPI</name>
<keyword evidence="1" id="KW-0812">Transmembrane</keyword>
<feature type="transmembrane region" description="Helical" evidence="1">
    <location>
        <begin position="15"/>
        <end position="35"/>
    </location>
</feature>
<keyword evidence="1" id="KW-0472">Membrane</keyword>
<proteinExistence type="predicted"/>